<comment type="caution">
    <text evidence="2">The sequence shown here is derived from an EMBL/GenBank/DDBJ whole genome shotgun (WGS) entry which is preliminary data.</text>
</comment>
<dbReference type="OrthoDB" id="45365at2759"/>
<dbReference type="SUPFAM" id="SSF56112">
    <property type="entry name" value="Protein kinase-like (PK-like)"/>
    <property type="match status" value="1"/>
</dbReference>
<evidence type="ECO:0000313" key="2">
    <source>
        <dbReference type="EMBL" id="KAG0314492.1"/>
    </source>
</evidence>
<evidence type="ECO:0000259" key="1">
    <source>
        <dbReference type="PROSITE" id="PS50011"/>
    </source>
</evidence>
<dbReference type="Proteomes" id="UP000823405">
    <property type="component" value="Unassembled WGS sequence"/>
</dbReference>
<dbReference type="EMBL" id="JAAAIN010000439">
    <property type="protein sequence ID" value="KAG0314492.1"/>
    <property type="molecule type" value="Genomic_DNA"/>
</dbReference>
<organism evidence="2 3">
    <name type="scientific">Linnemannia gamsii</name>
    <dbReference type="NCBI Taxonomy" id="64522"/>
    <lineage>
        <taxon>Eukaryota</taxon>
        <taxon>Fungi</taxon>
        <taxon>Fungi incertae sedis</taxon>
        <taxon>Mucoromycota</taxon>
        <taxon>Mortierellomycotina</taxon>
        <taxon>Mortierellomycetes</taxon>
        <taxon>Mortierellales</taxon>
        <taxon>Mortierellaceae</taxon>
        <taxon>Linnemannia</taxon>
    </lineage>
</organism>
<dbReference type="AlphaFoldDB" id="A0A9P6RBS5"/>
<dbReference type="Gene3D" id="1.10.510.10">
    <property type="entry name" value="Transferase(Phosphotransferase) domain 1"/>
    <property type="match status" value="1"/>
</dbReference>
<gene>
    <name evidence="2" type="ORF">BGZ97_009237</name>
</gene>
<dbReference type="InterPro" id="IPR000719">
    <property type="entry name" value="Prot_kinase_dom"/>
</dbReference>
<dbReference type="GO" id="GO:0005737">
    <property type="term" value="C:cytoplasm"/>
    <property type="evidence" value="ECO:0007669"/>
    <property type="project" value="TreeGrafter"/>
</dbReference>
<dbReference type="GO" id="GO:0005524">
    <property type="term" value="F:ATP binding"/>
    <property type="evidence" value="ECO:0007669"/>
    <property type="project" value="InterPro"/>
</dbReference>
<dbReference type="InterPro" id="IPR045269">
    <property type="entry name" value="Atg1-like"/>
</dbReference>
<keyword evidence="3" id="KW-1185">Reference proteome</keyword>
<dbReference type="GO" id="GO:0004674">
    <property type="term" value="F:protein serine/threonine kinase activity"/>
    <property type="evidence" value="ECO:0007669"/>
    <property type="project" value="InterPro"/>
</dbReference>
<dbReference type="Pfam" id="PF00069">
    <property type="entry name" value="Pkinase"/>
    <property type="match status" value="1"/>
</dbReference>
<dbReference type="PROSITE" id="PS50011">
    <property type="entry name" value="PROTEIN_KINASE_DOM"/>
    <property type="match status" value="1"/>
</dbReference>
<evidence type="ECO:0000313" key="3">
    <source>
        <dbReference type="Proteomes" id="UP000823405"/>
    </source>
</evidence>
<dbReference type="GO" id="GO:0010506">
    <property type="term" value="P:regulation of autophagy"/>
    <property type="evidence" value="ECO:0007669"/>
    <property type="project" value="InterPro"/>
</dbReference>
<dbReference type="SMART" id="SM00220">
    <property type="entry name" value="S_TKc"/>
    <property type="match status" value="1"/>
</dbReference>
<protein>
    <recommendedName>
        <fullName evidence="1">Protein kinase domain-containing protein</fullName>
    </recommendedName>
</protein>
<dbReference type="PANTHER" id="PTHR24348">
    <property type="entry name" value="SERINE/THREONINE-PROTEIN KINASE UNC-51-RELATED"/>
    <property type="match status" value="1"/>
</dbReference>
<feature type="domain" description="Protein kinase" evidence="1">
    <location>
        <begin position="9"/>
        <end position="316"/>
    </location>
</feature>
<dbReference type="InterPro" id="IPR011009">
    <property type="entry name" value="Kinase-like_dom_sf"/>
</dbReference>
<reference evidence="2" key="1">
    <citation type="journal article" date="2020" name="Fungal Divers.">
        <title>Resolving the Mortierellaceae phylogeny through synthesis of multi-gene phylogenetics and phylogenomics.</title>
        <authorList>
            <person name="Vandepol N."/>
            <person name="Liber J."/>
            <person name="Desiro A."/>
            <person name="Na H."/>
            <person name="Kennedy M."/>
            <person name="Barry K."/>
            <person name="Grigoriev I.V."/>
            <person name="Miller A.N."/>
            <person name="O'Donnell K."/>
            <person name="Stajich J.E."/>
            <person name="Bonito G."/>
        </authorList>
    </citation>
    <scope>NUCLEOTIDE SEQUENCE</scope>
    <source>
        <strain evidence="2">NVP60</strain>
    </source>
</reference>
<name>A0A9P6RBS5_9FUNG</name>
<feature type="non-terminal residue" evidence="2">
    <location>
        <position position="1"/>
    </location>
</feature>
<sequence length="319" mass="35490">LLGNNHQSTTTTRVVGGGQLTADEQAANKTQITLKLSIMRYERADASSAVPAAAVGTVLFSKFKMIGAGAVNIEETAYSHVEETKAPQAARTIKWMKVEPHWKREAGMLQHLKSDRYISDRYVSILGSFSRTLESYIQTETLSSQQIRQMTLSLSDALRWCHEHHVVHLNVRPASFYLEGVPGADAKDGNGQLVWKLWNFGHARFVGETVDTAVTTVTYAAPEILNGRKKADANVLASVSMDRWSLGLILYELHTKKTYFSSSNSAELQLTGDDSASFEPALEAIQENDARKAIRGLLETNPEKRYTHETLREVYFGKL</sequence>
<proteinExistence type="predicted"/>
<accession>A0A9P6RBS5</accession>